<protein>
    <submittedName>
        <fullName evidence="1">Uncharacterized protein</fullName>
    </submittedName>
</protein>
<gene>
    <name evidence="1" type="ORF">ARMOST_00290</name>
</gene>
<evidence type="ECO:0000313" key="2">
    <source>
        <dbReference type="Proteomes" id="UP000219338"/>
    </source>
</evidence>
<dbReference type="EMBL" id="FUEG01000001">
    <property type="protein sequence ID" value="SJK97040.1"/>
    <property type="molecule type" value="Genomic_DNA"/>
</dbReference>
<accession>A0A284QKS2</accession>
<dbReference type="Proteomes" id="UP000219338">
    <property type="component" value="Unassembled WGS sequence"/>
</dbReference>
<proteinExistence type="predicted"/>
<evidence type="ECO:0000313" key="1">
    <source>
        <dbReference type="EMBL" id="SJK97040.1"/>
    </source>
</evidence>
<dbReference type="AlphaFoldDB" id="A0A284QKS2"/>
<reference evidence="2" key="1">
    <citation type="journal article" date="2017" name="Nat. Ecol. Evol.">
        <title>Genome expansion and lineage-specific genetic innovations in the forest pathogenic fungi Armillaria.</title>
        <authorList>
            <person name="Sipos G."/>
            <person name="Prasanna A.N."/>
            <person name="Walter M.C."/>
            <person name="O'Connor E."/>
            <person name="Balint B."/>
            <person name="Krizsan K."/>
            <person name="Kiss B."/>
            <person name="Hess J."/>
            <person name="Varga T."/>
            <person name="Slot J."/>
            <person name="Riley R."/>
            <person name="Boka B."/>
            <person name="Rigling D."/>
            <person name="Barry K."/>
            <person name="Lee J."/>
            <person name="Mihaltcheva S."/>
            <person name="LaButti K."/>
            <person name="Lipzen A."/>
            <person name="Waldron R."/>
            <person name="Moloney N.M."/>
            <person name="Sperisen C."/>
            <person name="Kredics L."/>
            <person name="Vagvoelgyi C."/>
            <person name="Patrignani A."/>
            <person name="Fitzpatrick D."/>
            <person name="Nagy I."/>
            <person name="Doyle S."/>
            <person name="Anderson J.B."/>
            <person name="Grigoriev I.V."/>
            <person name="Gueldener U."/>
            <person name="Muensterkoetter M."/>
            <person name="Nagy L.G."/>
        </authorList>
    </citation>
    <scope>NUCLEOTIDE SEQUENCE [LARGE SCALE GENOMIC DNA]</scope>
    <source>
        <strain evidence="2">C18/9</strain>
    </source>
</reference>
<keyword evidence="2" id="KW-1185">Reference proteome</keyword>
<organism evidence="1 2">
    <name type="scientific">Armillaria ostoyae</name>
    <name type="common">Armillaria root rot fungus</name>
    <dbReference type="NCBI Taxonomy" id="47428"/>
    <lineage>
        <taxon>Eukaryota</taxon>
        <taxon>Fungi</taxon>
        <taxon>Dikarya</taxon>
        <taxon>Basidiomycota</taxon>
        <taxon>Agaricomycotina</taxon>
        <taxon>Agaricomycetes</taxon>
        <taxon>Agaricomycetidae</taxon>
        <taxon>Agaricales</taxon>
        <taxon>Marasmiineae</taxon>
        <taxon>Physalacriaceae</taxon>
        <taxon>Armillaria</taxon>
    </lineage>
</organism>
<name>A0A284QKS2_ARMOS</name>
<sequence>MFLHMLPPLTEVSCATYALIPANQHNPMVFPIPALLYWILKKIRIFARNKRSLLRNRSAGSCFYPITRQPTTVQFTRMYVLTQQALGYDLAISPAYQARPGHILKDLPALRYTAIGTWGSPRTYEPCCEVPF</sequence>